<feature type="domain" description="C3H1-type" evidence="11">
    <location>
        <begin position="92"/>
        <end position="119"/>
    </location>
</feature>
<feature type="compositionally biased region" description="Basic and acidic residues" evidence="10">
    <location>
        <begin position="1"/>
        <end position="15"/>
    </location>
</feature>
<feature type="region of interest" description="Disordered" evidence="10">
    <location>
        <begin position="1"/>
        <end position="75"/>
    </location>
</feature>
<dbReference type="Gene3D" id="2.40.50.1070">
    <property type="match status" value="1"/>
</dbReference>
<dbReference type="CDD" id="cd00590">
    <property type="entry name" value="RRM_SF"/>
    <property type="match status" value="1"/>
</dbReference>
<comment type="caution">
    <text evidence="8">Lacks conserved residue(s) required for the propagation of feature annotation.</text>
</comment>
<reference evidence="12" key="2">
    <citation type="journal article" date="2019" name="Curr. Biol.">
        <title>Chromatin organization in early land plants reveals an ancestral association between H3K27me3, transposons, and constitutive heterochromatin.</title>
        <authorList>
            <person name="Montgomery S.A."/>
            <person name="Tanizawa Y."/>
            <person name="Galik B."/>
            <person name="Wang N."/>
            <person name="Ito T."/>
            <person name="Mochizuki T."/>
            <person name="Akimcheva S."/>
            <person name="Bowman J."/>
            <person name="Cognat V."/>
            <person name="Drouard L."/>
            <person name="Ekker H."/>
            <person name="Houng S."/>
            <person name="Kohchi T."/>
            <person name="Lin S."/>
            <person name="Liu L.D."/>
            <person name="Nakamura Y."/>
            <person name="Valeeva L.R."/>
            <person name="Shakirov E.V."/>
            <person name="Shippen D.E."/>
            <person name="Wei W."/>
            <person name="Yagura M."/>
            <person name="Yamaoka S."/>
            <person name="Yamato K.T."/>
            <person name="Liu C."/>
            <person name="Berger F."/>
        </authorList>
    </citation>
    <scope>NUCLEOTIDE SEQUENCE [LARGE SCALE GENOMIC DNA]</scope>
    <source>
        <strain evidence="12">Tak-1</strain>
    </source>
</reference>
<dbReference type="InterPro" id="IPR030390">
    <property type="entry name" value="MeTrfase_TrmA_AS"/>
</dbReference>
<dbReference type="GO" id="GO:0008173">
    <property type="term" value="F:RNA methyltransferase activity"/>
    <property type="evidence" value="ECO:0007669"/>
    <property type="project" value="InterPro"/>
</dbReference>
<dbReference type="InterPro" id="IPR045850">
    <property type="entry name" value="TRM2_met"/>
</dbReference>
<dbReference type="EMBL" id="AP019870">
    <property type="protein sequence ID" value="BBN09995.1"/>
    <property type="molecule type" value="Genomic_DNA"/>
</dbReference>
<keyword evidence="5 7" id="KW-0863">Zinc-finger</keyword>
<dbReference type="GO" id="GO:0003723">
    <property type="term" value="F:RNA binding"/>
    <property type="evidence" value="ECO:0007669"/>
    <property type="project" value="TreeGrafter"/>
</dbReference>
<reference evidence="13 14" key="1">
    <citation type="submission" date="2016-03" db="EMBL/GenBank/DDBJ databases">
        <title>Mechanisms controlling the formation of the plant cell surface in tip-growing cells are functionally conserved among land plants.</title>
        <authorList>
            <person name="Honkanen S."/>
            <person name="Jones V.A."/>
            <person name="Morieri G."/>
            <person name="Champion C."/>
            <person name="Hetherington A.J."/>
            <person name="Kelly S."/>
            <person name="Saint-Marcoux D."/>
            <person name="Proust H."/>
            <person name="Prescott H."/>
            <person name="Dolan L."/>
        </authorList>
    </citation>
    <scope>NUCLEOTIDE SEQUENCE [LARGE SCALE GENOMIC DNA]</scope>
    <source>
        <strain evidence="14">cv. Tak-1 and cv. Tak-2</strain>
        <tissue evidence="13">Whole gametophyte</tissue>
    </source>
</reference>
<evidence type="ECO:0000259" key="11">
    <source>
        <dbReference type="PROSITE" id="PS50103"/>
    </source>
</evidence>
<dbReference type="SUPFAM" id="SSF54928">
    <property type="entry name" value="RNA-binding domain, RBD"/>
    <property type="match status" value="1"/>
</dbReference>
<evidence type="ECO:0000256" key="6">
    <source>
        <dbReference type="ARBA" id="ARBA00022833"/>
    </source>
</evidence>
<dbReference type="SMART" id="SM00356">
    <property type="entry name" value="ZnF_C3H1"/>
    <property type="match status" value="1"/>
</dbReference>
<evidence type="ECO:0000313" key="15">
    <source>
        <dbReference type="Proteomes" id="UP001162541"/>
    </source>
</evidence>
<feature type="compositionally biased region" description="Basic and acidic residues" evidence="10">
    <location>
        <begin position="41"/>
        <end position="52"/>
    </location>
</feature>
<evidence type="ECO:0000313" key="14">
    <source>
        <dbReference type="Proteomes" id="UP000077202"/>
    </source>
</evidence>
<keyword evidence="3 8" id="KW-0949">S-adenosyl-L-methionine</keyword>
<accession>A0A176WS34</accession>
<evidence type="ECO:0000256" key="8">
    <source>
        <dbReference type="PROSITE-ProRule" id="PRU01024"/>
    </source>
</evidence>
<evidence type="ECO:0000256" key="10">
    <source>
        <dbReference type="SAM" id="MobiDB-lite"/>
    </source>
</evidence>
<feature type="binding site" evidence="8">
    <location>
        <position position="677"/>
    </location>
    <ligand>
        <name>S-adenosyl-L-methionine</name>
        <dbReference type="ChEBI" id="CHEBI:59789"/>
    </ligand>
</feature>
<dbReference type="InterPro" id="IPR012677">
    <property type="entry name" value="Nucleotide-bd_a/b_plait_sf"/>
</dbReference>
<reference evidence="15" key="3">
    <citation type="journal article" date="2020" name="Curr. Biol.">
        <title>Chromatin organization in early land plants reveals an ancestral association between H3K27me3, transposons, and constitutive heterochromatin.</title>
        <authorList>
            <person name="Montgomery S.A."/>
            <person name="Tanizawa Y."/>
            <person name="Galik B."/>
            <person name="Wang N."/>
            <person name="Ito T."/>
            <person name="Mochizuki T."/>
            <person name="Akimcheva S."/>
            <person name="Bowman J.L."/>
            <person name="Cognat V."/>
            <person name="Marechal-Drouard L."/>
            <person name="Ekker H."/>
            <person name="Hong S.F."/>
            <person name="Kohchi T."/>
            <person name="Lin S.S."/>
            <person name="Liu L.D."/>
            <person name="Nakamura Y."/>
            <person name="Valeeva L.R."/>
            <person name="Shakirov E.V."/>
            <person name="Shippen D.E."/>
            <person name="Wei W.L."/>
            <person name="Yagura M."/>
            <person name="Yamaoka S."/>
            <person name="Yamato K.T."/>
            <person name="Liu C."/>
            <person name="Berger F."/>
        </authorList>
    </citation>
    <scope>NUCLEOTIDE SEQUENCE [LARGE SCALE GENOMIC DNA]</scope>
    <source>
        <strain evidence="15">Tak-1</strain>
    </source>
</reference>
<evidence type="ECO:0000256" key="4">
    <source>
        <dbReference type="ARBA" id="ARBA00022723"/>
    </source>
</evidence>
<dbReference type="PROSITE" id="PS50103">
    <property type="entry name" value="ZF_C3H1"/>
    <property type="match status" value="1"/>
</dbReference>
<dbReference type="Proteomes" id="UP000077202">
    <property type="component" value="Unassembled WGS sequence"/>
</dbReference>
<organism evidence="13 14">
    <name type="scientific">Marchantia polymorpha subsp. ruderalis</name>
    <dbReference type="NCBI Taxonomy" id="1480154"/>
    <lineage>
        <taxon>Eukaryota</taxon>
        <taxon>Viridiplantae</taxon>
        <taxon>Streptophyta</taxon>
        <taxon>Embryophyta</taxon>
        <taxon>Marchantiophyta</taxon>
        <taxon>Marchantiopsida</taxon>
        <taxon>Marchantiidae</taxon>
        <taxon>Marchantiales</taxon>
        <taxon>Marchantiaceae</taxon>
        <taxon>Marchantia</taxon>
    </lineage>
</organism>
<keyword evidence="4 7" id="KW-0479">Metal-binding</keyword>
<proteinExistence type="inferred from homology"/>
<dbReference type="PANTHER" id="PTHR45904:SF2">
    <property type="entry name" value="TRNA (URACIL-5-)-METHYLTRANSFERASE HOMOLOG A"/>
    <property type="match status" value="1"/>
</dbReference>
<dbReference type="Gene3D" id="3.30.70.330">
    <property type="match status" value="1"/>
</dbReference>
<dbReference type="Proteomes" id="UP001162541">
    <property type="component" value="Chromosome 5"/>
</dbReference>
<feature type="binding site" evidence="8">
    <location>
        <position position="554"/>
    </location>
    <ligand>
        <name>S-adenosyl-L-methionine</name>
        <dbReference type="ChEBI" id="CHEBI:59789"/>
    </ligand>
</feature>
<evidence type="ECO:0000256" key="5">
    <source>
        <dbReference type="ARBA" id="ARBA00022771"/>
    </source>
</evidence>
<feature type="active site" evidence="9">
    <location>
        <position position="705"/>
    </location>
</feature>
<dbReference type="InterPro" id="IPR035979">
    <property type="entry name" value="RBD_domain_sf"/>
</dbReference>
<keyword evidence="6 7" id="KW-0862">Zinc</keyword>
<dbReference type="PANTHER" id="PTHR45904">
    <property type="entry name" value="TRNA (URACIL-5-)-METHYLTRANSFERASE"/>
    <property type="match status" value="1"/>
</dbReference>
<evidence type="ECO:0000256" key="7">
    <source>
        <dbReference type="PROSITE-ProRule" id="PRU00723"/>
    </source>
</evidence>
<protein>
    <recommendedName>
        <fullName evidence="11">C3H1-type domain-containing protein</fullName>
    </recommendedName>
</protein>
<feature type="zinc finger region" description="C3H1-type" evidence="7">
    <location>
        <begin position="92"/>
        <end position="119"/>
    </location>
</feature>
<feature type="active site" description="Nucleophile" evidence="8">
    <location>
        <position position="705"/>
    </location>
</feature>
<evidence type="ECO:0000256" key="9">
    <source>
        <dbReference type="PROSITE-ProRule" id="PRU10015"/>
    </source>
</evidence>
<keyword evidence="14" id="KW-1185">Reference proteome</keyword>
<dbReference type="GO" id="GO:0006396">
    <property type="term" value="P:RNA processing"/>
    <property type="evidence" value="ECO:0007669"/>
    <property type="project" value="InterPro"/>
</dbReference>
<dbReference type="InterPro" id="IPR029063">
    <property type="entry name" value="SAM-dependent_MTases_sf"/>
</dbReference>
<dbReference type="GO" id="GO:0008270">
    <property type="term" value="F:zinc ion binding"/>
    <property type="evidence" value="ECO:0007669"/>
    <property type="project" value="UniProtKB-KW"/>
</dbReference>
<dbReference type="SUPFAM" id="SSF53335">
    <property type="entry name" value="S-adenosyl-L-methionine-dependent methyltransferases"/>
    <property type="match status" value="1"/>
</dbReference>
<evidence type="ECO:0000256" key="2">
    <source>
        <dbReference type="ARBA" id="ARBA00022679"/>
    </source>
</evidence>
<evidence type="ECO:0000313" key="13">
    <source>
        <dbReference type="EMBL" id="OAE35937.1"/>
    </source>
</evidence>
<dbReference type="Gene3D" id="3.40.50.150">
    <property type="entry name" value="Vaccinia Virus protein VP39"/>
    <property type="match status" value="1"/>
</dbReference>
<dbReference type="InterPro" id="IPR010280">
    <property type="entry name" value="U5_MeTrfase_fam"/>
</dbReference>
<dbReference type="SUPFAM" id="SSF90229">
    <property type="entry name" value="CCCH zinc finger"/>
    <property type="match status" value="1"/>
</dbReference>
<keyword evidence="1 8" id="KW-0489">Methyltransferase</keyword>
<keyword evidence="2 8" id="KW-0808">Transferase</keyword>
<evidence type="ECO:0000256" key="3">
    <source>
        <dbReference type="ARBA" id="ARBA00022691"/>
    </source>
</evidence>
<dbReference type="InterPro" id="IPR000571">
    <property type="entry name" value="Znf_CCCH"/>
</dbReference>
<dbReference type="Pfam" id="PF00642">
    <property type="entry name" value="zf-CCCH"/>
    <property type="match status" value="1"/>
</dbReference>
<gene>
    <name evidence="13" type="ORF">AXG93_1278s1110</name>
    <name evidence="12" type="ORF">Mp_5g00110</name>
</gene>
<dbReference type="PROSITE" id="PS51687">
    <property type="entry name" value="SAM_MT_RNA_M5U"/>
    <property type="match status" value="1"/>
</dbReference>
<sequence length="783" mass="85472">MGKREGKSSKRSKPEVEEETNAADEARSQPAIAEEPPAKQPKTEHGGQDDKSSSVSAASEPNPAAEQSDEVGKMSSKALPADLSGVVANVPRMKTSLCSYFRKGNCRHGDLCRYAHGEAELKPRPDGSWDPTSDFAKSLARDALPVPAAVKLVAPISVAEEAAEDDSSEITIKKCITPVQPRWSNDDLKKFLTDMNISFVTAKKRRGDRTAFVGFQDEDQVASAIKIFDSIKEGGRKMQVKDVLPRTWERNAENVSAVDDVMADADNDEGMEAAKPGVTIRVKNICDAVTPLGHLTYEEQLNIKREDVTQVLKRLARNTRKGLPAGVLMPDWMIAARDNGGLPCALEGVLSSPVVDGYRNKCEFSIGCAVDGTRAVGFQLGSFREGILAVAEPTDCRNVSSIARSYAAVFQKFVQISDLPVWNKTNNKGFWRMLTVREGRGSLEKNAGEQPSVSEVMLLVQVCPTGIDEETRNVEYKKMVDHLSLASSAASPPLPLTALIVQDHTGVSNAAPANAPLHALTIPGEHPKAQAPVNYIHDHISNLKFRISPTAFFQVNTLAAERLYSLAGDWAELTPDTLLFDVCCGTGTIGLTLAHRVGMVVGIEMNQSAVADAKQNAEINNITNCRFVASKAEDVMESLLREYITSEGEEENSENEAESVEKKGDKKRFKNIVAIVDPPRVGLHPVVLKTLRLHTQLRRLVYISCNPQSLLANAVELCTPLSRENSTEKGSGRGNWRGLSNVGLARNRIKKMPPSTPFNPKKAMAVDLFPHTSHCEMVMLFER</sequence>
<dbReference type="AlphaFoldDB" id="A0A176WS34"/>
<dbReference type="EMBL" id="LVLJ01000035">
    <property type="protein sequence ID" value="OAE35937.1"/>
    <property type="molecule type" value="Genomic_DNA"/>
</dbReference>
<comment type="similarity">
    <text evidence="8">Belongs to the class I-like SAM-binding methyltransferase superfamily. RNA M5U methyltransferase family.</text>
</comment>
<feature type="binding site" evidence="8">
    <location>
        <position position="604"/>
    </location>
    <ligand>
        <name>S-adenosyl-L-methionine</name>
        <dbReference type="ChEBI" id="CHEBI:59789"/>
    </ligand>
</feature>
<dbReference type="InterPro" id="IPR036855">
    <property type="entry name" value="Znf_CCCH_sf"/>
</dbReference>
<dbReference type="Gene3D" id="4.10.1000.10">
    <property type="entry name" value="Zinc finger, CCCH-type"/>
    <property type="match status" value="1"/>
</dbReference>
<dbReference type="PROSITE" id="PS01230">
    <property type="entry name" value="TRMA_1"/>
    <property type="match status" value="1"/>
</dbReference>
<evidence type="ECO:0000256" key="1">
    <source>
        <dbReference type="ARBA" id="ARBA00022603"/>
    </source>
</evidence>
<name>A0A176WS34_MARPO</name>
<dbReference type="Pfam" id="PF05958">
    <property type="entry name" value="tRNA_U5-meth_tr"/>
    <property type="match status" value="1"/>
</dbReference>
<evidence type="ECO:0000313" key="12">
    <source>
        <dbReference type="EMBL" id="BBN09995.1"/>
    </source>
</evidence>
<dbReference type="GO" id="GO:0032259">
    <property type="term" value="P:methylation"/>
    <property type="evidence" value="ECO:0007669"/>
    <property type="project" value="UniProtKB-KW"/>
</dbReference>
<dbReference type="CDD" id="cd02440">
    <property type="entry name" value="AdoMet_MTases"/>
    <property type="match status" value="1"/>
</dbReference>